<feature type="compositionally biased region" description="Polar residues" evidence="1">
    <location>
        <begin position="40"/>
        <end position="56"/>
    </location>
</feature>
<dbReference type="Proteomes" id="UP000017246">
    <property type="component" value="Unassembled WGS sequence"/>
</dbReference>
<evidence type="ECO:0000256" key="1">
    <source>
        <dbReference type="SAM" id="MobiDB-lite"/>
    </source>
</evidence>
<feature type="region of interest" description="Disordered" evidence="1">
    <location>
        <begin position="179"/>
        <end position="254"/>
    </location>
</feature>
<dbReference type="OMA" id="RDNNFWI"/>
<feature type="compositionally biased region" description="Low complexity" evidence="1">
    <location>
        <begin position="212"/>
        <end position="221"/>
    </location>
</feature>
<feature type="region of interest" description="Disordered" evidence="1">
    <location>
        <begin position="269"/>
        <end position="292"/>
    </location>
</feature>
<proteinExistence type="predicted"/>
<feature type="region of interest" description="Disordered" evidence="1">
    <location>
        <begin position="108"/>
        <end position="149"/>
    </location>
</feature>
<evidence type="ECO:0000313" key="2">
    <source>
        <dbReference type="EMBL" id="CDI98012.1"/>
    </source>
</evidence>
<name>A0A087W062_ECHMU</name>
<sequence>MNAFYFRSESVELSQGDTSEYSYGSSEMVGSFGGSLKSPSMNASSAKNWGQLIPTTSSSSAPPRVPARPRALTSVRDNNFWIQPPPSERFEVIPMLCRVKCVSPLHTQSENGVPLVSQRPPRGNRFPTTSSSSAPPRVPARPRALTSVDGRLERCRQLERTVRNQEKIITLLENELQRRRPRETRKQTPLRGRTPLSTLMGSESAPSLPCDSGGNSSVSSSMDASHLRFLSSPSQPPQSQPPLLPLGAPADPSSVPVLARRVRSLVRDIREETEASLLRRREPLLDPREQYQ</sequence>
<protein>
    <submittedName>
        <fullName evidence="2">Uncharacterized protein</fullName>
    </submittedName>
</protein>
<gene>
    <name evidence="2" type="ORF">EmuJ_000183300</name>
</gene>
<reference evidence="2" key="2">
    <citation type="submission" date="2015-11" db="EMBL/GenBank/DDBJ databases">
        <authorList>
            <person name="Zhang Y."/>
            <person name="Guo Z."/>
        </authorList>
    </citation>
    <scope>NUCLEOTIDE SEQUENCE</scope>
</reference>
<dbReference type="AlphaFoldDB" id="A0A087W062"/>
<accession>A0A087W062</accession>
<reference evidence="2" key="1">
    <citation type="journal article" date="2013" name="Nature">
        <title>The genomes of four tapeworm species reveal adaptations to parasitism.</title>
        <authorList>
            <person name="Tsai I.J."/>
            <person name="Zarowiecki M."/>
            <person name="Holroyd N."/>
            <person name="Garciarrubio A."/>
            <person name="Sanchez-Flores A."/>
            <person name="Brooks K.L."/>
            <person name="Tracey A."/>
            <person name="Bobes R.J."/>
            <person name="Fragoso G."/>
            <person name="Sciutto E."/>
            <person name="Aslett M."/>
            <person name="Beasley H."/>
            <person name="Bennett H.M."/>
            <person name="Cai J."/>
            <person name="Camicia F."/>
            <person name="Clark R."/>
            <person name="Cucher M."/>
            <person name="De Silva N."/>
            <person name="Day T.A."/>
            <person name="Deplazes P."/>
            <person name="Estrada K."/>
            <person name="Fernandez C."/>
            <person name="Holland P.W."/>
            <person name="Hou J."/>
            <person name="Hu S."/>
            <person name="Huckvale T."/>
            <person name="Hung S.S."/>
            <person name="Kamenetzky L."/>
            <person name="Keane J.A."/>
            <person name="Kiss F."/>
            <person name="Koziol U."/>
            <person name="Lambert O."/>
            <person name="Liu K."/>
            <person name="Luo X."/>
            <person name="Luo Y."/>
            <person name="Macchiaroli N."/>
            <person name="Nichol S."/>
            <person name="Paps J."/>
            <person name="Parkinson J."/>
            <person name="Pouchkina-Stantcheva N."/>
            <person name="Riddiford N."/>
            <person name="Rosenzvit M."/>
            <person name="Salinas G."/>
            <person name="Wasmuth J.D."/>
            <person name="Zamanian M."/>
            <person name="Zheng Y."/>
            <person name="Cai X."/>
            <person name="Soberon X."/>
            <person name="Olson P.D."/>
            <person name="Laclette J.P."/>
            <person name="Brehm K."/>
            <person name="Berriman M."/>
            <person name="Garciarrubio A."/>
            <person name="Bobes R.J."/>
            <person name="Fragoso G."/>
            <person name="Sanchez-Flores A."/>
            <person name="Estrada K."/>
            <person name="Cevallos M.A."/>
            <person name="Morett E."/>
            <person name="Gonzalez V."/>
            <person name="Portillo T."/>
            <person name="Ochoa-Leyva A."/>
            <person name="Jose M.V."/>
            <person name="Sciutto E."/>
            <person name="Landa A."/>
            <person name="Jimenez L."/>
            <person name="Valdes V."/>
            <person name="Carrero J.C."/>
            <person name="Larralde C."/>
            <person name="Morales-Montor J."/>
            <person name="Limon-Lason J."/>
            <person name="Soberon X."/>
            <person name="Laclette J.P."/>
        </authorList>
    </citation>
    <scope>NUCLEOTIDE SEQUENCE [LARGE SCALE GENOMIC DNA]</scope>
</reference>
<evidence type="ECO:0000313" key="3">
    <source>
        <dbReference type="Proteomes" id="UP000017246"/>
    </source>
</evidence>
<keyword evidence="3" id="KW-1185">Reference proteome</keyword>
<dbReference type="EMBL" id="LN902846">
    <property type="protein sequence ID" value="CDI98012.1"/>
    <property type="molecule type" value="Genomic_DNA"/>
</dbReference>
<dbReference type="OrthoDB" id="6273232at2759"/>
<feature type="region of interest" description="Disordered" evidence="1">
    <location>
        <begin position="40"/>
        <end position="68"/>
    </location>
</feature>
<organism evidence="2 3">
    <name type="scientific">Echinococcus multilocularis</name>
    <name type="common">Fox tapeworm</name>
    <dbReference type="NCBI Taxonomy" id="6211"/>
    <lineage>
        <taxon>Eukaryota</taxon>
        <taxon>Metazoa</taxon>
        <taxon>Spiralia</taxon>
        <taxon>Lophotrochozoa</taxon>
        <taxon>Platyhelminthes</taxon>
        <taxon>Cestoda</taxon>
        <taxon>Eucestoda</taxon>
        <taxon>Cyclophyllidea</taxon>
        <taxon>Taeniidae</taxon>
        <taxon>Echinococcus</taxon>
    </lineage>
</organism>
<feature type="compositionally biased region" description="Polar residues" evidence="1">
    <location>
        <begin position="195"/>
        <end position="205"/>
    </location>
</feature>
<feature type="compositionally biased region" description="Pro residues" evidence="1">
    <location>
        <begin position="234"/>
        <end position="244"/>
    </location>
</feature>